<evidence type="ECO:0000313" key="2">
    <source>
        <dbReference type="EMBL" id="GAA0631465.1"/>
    </source>
</evidence>
<keyword evidence="3" id="KW-1185">Reference proteome</keyword>
<dbReference type="EMBL" id="BAAAGU010000003">
    <property type="protein sequence ID" value="GAA0631465.1"/>
    <property type="molecule type" value="Genomic_DNA"/>
</dbReference>
<dbReference type="Proteomes" id="UP001500724">
    <property type="component" value="Unassembled WGS sequence"/>
</dbReference>
<dbReference type="PROSITE" id="PS51257">
    <property type="entry name" value="PROKAR_LIPOPROTEIN"/>
    <property type="match status" value="1"/>
</dbReference>
<organism evidence="2 3">
    <name type="scientific">Streptomyces thermocarboxydovorans</name>
    <dbReference type="NCBI Taxonomy" id="59298"/>
    <lineage>
        <taxon>Bacteria</taxon>
        <taxon>Bacillati</taxon>
        <taxon>Actinomycetota</taxon>
        <taxon>Actinomycetes</taxon>
        <taxon>Kitasatosporales</taxon>
        <taxon>Streptomycetaceae</taxon>
        <taxon>Streptomyces</taxon>
    </lineage>
</organism>
<dbReference type="InterPro" id="IPR029046">
    <property type="entry name" value="LolA/LolB/LppX"/>
</dbReference>
<name>A0ABN1H7F7_9ACTN</name>
<dbReference type="SUPFAM" id="SSF89392">
    <property type="entry name" value="Prokaryotic lipoproteins and lipoprotein localization factors"/>
    <property type="match status" value="1"/>
</dbReference>
<proteinExistence type="predicted"/>
<feature type="region of interest" description="Disordered" evidence="1">
    <location>
        <begin position="28"/>
        <end position="48"/>
    </location>
</feature>
<reference evidence="2 3" key="1">
    <citation type="journal article" date="2019" name="Int. J. Syst. Evol. Microbiol.">
        <title>The Global Catalogue of Microorganisms (GCM) 10K type strain sequencing project: providing services to taxonomists for standard genome sequencing and annotation.</title>
        <authorList>
            <consortium name="The Broad Institute Genomics Platform"/>
            <consortium name="The Broad Institute Genome Sequencing Center for Infectious Disease"/>
            <person name="Wu L."/>
            <person name="Ma J."/>
        </authorList>
    </citation>
    <scope>NUCLEOTIDE SEQUENCE [LARGE SCALE GENOMIC DNA]</scope>
    <source>
        <strain evidence="2 3">JCM 10367</strain>
    </source>
</reference>
<sequence>MAMSAWKRAGVCLTAAAVVAGVAGCQDGDGGGKKAAGSPDSGARSQSSMTEVLQAAYKKTSEVKSAKVRITMAMPAAAGGGTTEISGVQGWDPGVMDVTMKGSALAAGDPEAPEPMRMIMLDDVMYINMGAKQAAEMDGKQWMKMDFGALAEKSGDADAQRQMTQSLQNMNQDPAQQLALLLESPNLKHVGPEKVDGVETEHYKGTLSVQEMLEANQGTEGMLSKKERQELVDGLEKAGMKGYDTEVWVNEDDLPVKMVVGMKFPQGTMKMTAHYSDYGTKADVQAPPAGDTFDFMEMLEELERLGGQSGAGLGEQSGADLGA</sequence>
<evidence type="ECO:0000256" key="1">
    <source>
        <dbReference type="SAM" id="MobiDB-lite"/>
    </source>
</evidence>
<comment type="caution">
    <text evidence="2">The sequence shown here is derived from an EMBL/GenBank/DDBJ whole genome shotgun (WGS) entry which is preliminary data.</text>
</comment>
<dbReference type="RefSeq" id="WP_343997514.1">
    <property type="nucleotide sequence ID" value="NZ_BAAAGU010000003.1"/>
</dbReference>
<protein>
    <submittedName>
        <fullName evidence="2">Lipoprotein</fullName>
    </submittedName>
</protein>
<accession>A0ABN1H7F7</accession>
<gene>
    <name evidence="2" type="ORF">GCM10009535_03750</name>
</gene>
<dbReference type="Gene3D" id="2.50.20.20">
    <property type="match status" value="1"/>
</dbReference>
<evidence type="ECO:0000313" key="3">
    <source>
        <dbReference type="Proteomes" id="UP001500724"/>
    </source>
</evidence>
<keyword evidence="2" id="KW-0449">Lipoprotein</keyword>